<evidence type="ECO:0000313" key="2">
    <source>
        <dbReference type="Proteomes" id="UP000078503"/>
    </source>
</evidence>
<comment type="caution">
    <text evidence="1">The sequence shown here is derived from an EMBL/GenBank/DDBJ whole genome shotgun (WGS) entry which is preliminary data.</text>
</comment>
<dbReference type="EMBL" id="LVHF01000028">
    <property type="protein sequence ID" value="OAN13792.1"/>
    <property type="molecule type" value="Genomic_DNA"/>
</dbReference>
<dbReference type="PROSITE" id="PS51257">
    <property type="entry name" value="PROKAR_LIPOPROTEIN"/>
    <property type="match status" value="1"/>
</dbReference>
<evidence type="ECO:0008006" key="3">
    <source>
        <dbReference type="Google" id="ProtNLM"/>
    </source>
</evidence>
<protein>
    <recommendedName>
        <fullName evidence="3">Lipoprotein</fullName>
    </recommendedName>
</protein>
<proteinExistence type="predicted"/>
<dbReference type="AlphaFoldDB" id="A0A178KAT8"/>
<reference evidence="1 2" key="1">
    <citation type="submission" date="2016-03" db="EMBL/GenBank/DDBJ databases">
        <title>Photobacterium proteolyticum sp. nov. a protease producing bacterium isolated from ocean sediments of Laizhou Bay.</title>
        <authorList>
            <person name="Li Y."/>
        </authorList>
    </citation>
    <scope>NUCLEOTIDE SEQUENCE [LARGE SCALE GENOMIC DNA]</scope>
    <source>
        <strain evidence="1 2">R-40508</strain>
    </source>
</reference>
<organism evidence="1 2">
    <name type="scientific">Photobacterium jeanii</name>
    <dbReference type="NCBI Taxonomy" id="858640"/>
    <lineage>
        <taxon>Bacteria</taxon>
        <taxon>Pseudomonadati</taxon>
        <taxon>Pseudomonadota</taxon>
        <taxon>Gammaproteobacteria</taxon>
        <taxon>Vibrionales</taxon>
        <taxon>Vibrionaceae</taxon>
        <taxon>Photobacterium</taxon>
    </lineage>
</organism>
<sequence>MRYALLGCALLLAGCSTSTPLNDRILGDADYSLSTRFTPDRFESVTIQPYIQFDKQLRFYQKTTVSDFKRVTKASTLAAASRYDDVFEEPLNSNNRHLYQFKVHFGQEVGGTTRYFFVYDTQENGARWVMNLHHDGLGAEMMFPTRYQTLKEGMSFTASYDLPLSEVISLAQKQKETLLFPVTRLVNALDADVITDDDFADDAFSRSVSALIDYEGLFPIGFSFHETLQGVDVDTATQAQLASQCEYRVEKTFSPRSQPELLKVRDTSFEAVPVDVSYKYQLSCEGHKPDTLAVNSQFWYSPAVGVVKTARDVTFTELVSDDLLDDAMAYLDDKAAFKKELSKIRFTIGSAVTRVKPD</sequence>
<gene>
    <name evidence="1" type="ORF">A3K86_14630</name>
</gene>
<name>A0A178KAT8_9GAMM</name>
<dbReference type="Proteomes" id="UP000078503">
    <property type="component" value="Unassembled WGS sequence"/>
</dbReference>
<dbReference type="RefSeq" id="WP_068332464.1">
    <property type="nucleotide sequence ID" value="NZ_LVHF01000028.1"/>
</dbReference>
<dbReference type="OrthoDB" id="5827804at2"/>
<accession>A0A178KAT8</accession>
<keyword evidence="2" id="KW-1185">Reference proteome</keyword>
<evidence type="ECO:0000313" key="1">
    <source>
        <dbReference type="EMBL" id="OAN13792.1"/>
    </source>
</evidence>